<comment type="catalytic activity">
    <reaction evidence="1">
        <text>[protein]-peptidylproline (omega=180) = [protein]-peptidylproline (omega=0)</text>
        <dbReference type="Rhea" id="RHEA:16237"/>
        <dbReference type="Rhea" id="RHEA-COMP:10747"/>
        <dbReference type="Rhea" id="RHEA-COMP:10748"/>
        <dbReference type="ChEBI" id="CHEBI:83833"/>
        <dbReference type="ChEBI" id="CHEBI:83834"/>
        <dbReference type="EC" id="5.2.1.8"/>
    </reaction>
</comment>
<keyword evidence="9" id="KW-0812">Transmembrane</keyword>
<reference evidence="10 12" key="1">
    <citation type="journal article" date="2012" name="Nature">
        <title>Algal genomes reveal evolutionary mosaicism and the fate of nucleomorphs.</title>
        <authorList>
            <consortium name="DOE Joint Genome Institute"/>
            <person name="Curtis B.A."/>
            <person name="Tanifuji G."/>
            <person name="Burki F."/>
            <person name="Gruber A."/>
            <person name="Irimia M."/>
            <person name="Maruyama S."/>
            <person name="Arias M.C."/>
            <person name="Ball S.G."/>
            <person name="Gile G.H."/>
            <person name="Hirakawa Y."/>
            <person name="Hopkins J.F."/>
            <person name="Kuo A."/>
            <person name="Rensing S.A."/>
            <person name="Schmutz J."/>
            <person name="Symeonidi A."/>
            <person name="Elias M."/>
            <person name="Eveleigh R.J."/>
            <person name="Herman E.K."/>
            <person name="Klute M.J."/>
            <person name="Nakayama T."/>
            <person name="Obornik M."/>
            <person name="Reyes-Prieto A."/>
            <person name="Armbrust E.V."/>
            <person name="Aves S.J."/>
            <person name="Beiko R.G."/>
            <person name="Coutinho P."/>
            <person name="Dacks J.B."/>
            <person name="Durnford D.G."/>
            <person name="Fast N.M."/>
            <person name="Green B.R."/>
            <person name="Grisdale C.J."/>
            <person name="Hempel F."/>
            <person name="Henrissat B."/>
            <person name="Hoppner M.P."/>
            <person name="Ishida K."/>
            <person name="Kim E."/>
            <person name="Koreny L."/>
            <person name="Kroth P.G."/>
            <person name="Liu Y."/>
            <person name="Malik S.B."/>
            <person name="Maier U.G."/>
            <person name="McRose D."/>
            <person name="Mock T."/>
            <person name="Neilson J.A."/>
            <person name="Onodera N.T."/>
            <person name="Poole A.M."/>
            <person name="Pritham E.J."/>
            <person name="Richards T.A."/>
            <person name="Rocap G."/>
            <person name="Roy S.W."/>
            <person name="Sarai C."/>
            <person name="Schaack S."/>
            <person name="Shirato S."/>
            <person name="Slamovits C.H."/>
            <person name="Spencer D.F."/>
            <person name="Suzuki S."/>
            <person name="Worden A.Z."/>
            <person name="Zauner S."/>
            <person name="Barry K."/>
            <person name="Bell C."/>
            <person name="Bharti A.K."/>
            <person name="Crow J.A."/>
            <person name="Grimwood J."/>
            <person name="Kramer R."/>
            <person name="Lindquist E."/>
            <person name="Lucas S."/>
            <person name="Salamov A."/>
            <person name="McFadden G.I."/>
            <person name="Lane C.E."/>
            <person name="Keeling P.J."/>
            <person name="Gray M.W."/>
            <person name="Grigoriev I.V."/>
            <person name="Archibald J.M."/>
        </authorList>
    </citation>
    <scope>NUCLEOTIDE SEQUENCE</scope>
    <source>
        <strain evidence="10 12">CCMP2712</strain>
    </source>
</reference>
<evidence type="ECO:0000256" key="3">
    <source>
        <dbReference type="ARBA" id="ARBA00006577"/>
    </source>
</evidence>
<gene>
    <name evidence="10" type="ORF">GUITHDRAFT_163226</name>
</gene>
<dbReference type="EC" id="5.2.1.8" evidence="4"/>
<sequence>MVILGGMPERQKGTFLMLMSVFISVTSSAYCFNPYFAIQSAKRELTFQQRARLALRKNSALKTNVTDRSSSSLRMVAIGAGAMDQCPSNTAVKGDTVIVKYTVTAETGEKLEGSGGFAKFLKQDGVLPDGFIATRFVLGKSQVSAKVENAVSTLRSGETTRILLDDFFGKQEEDKIYTITKNMVGLPPDMPVALGTTFKINGGASARVVEEDGEWLVLDANHIHAGKRLFLDVTLVDIQGKHAGPQEVDFEMDQ</sequence>
<keyword evidence="7" id="KW-0143">Chaperone</keyword>
<evidence type="ECO:0000256" key="8">
    <source>
        <dbReference type="ARBA" id="ARBA00023235"/>
    </source>
</evidence>
<evidence type="ECO:0000256" key="4">
    <source>
        <dbReference type="ARBA" id="ARBA00013194"/>
    </source>
</evidence>
<keyword evidence="6" id="KW-0697">Rotamase</keyword>
<dbReference type="Proteomes" id="UP000011087">
    <property type="component" value="Unassembled WGS sequence"/>
</dbReference>
<keyword evidence="5" id="KW-0963">Cytoplasm</keyword>
<dbReference type="GeneID" id="17302203"/>
<evidence type="ECO:0000313" key="10">
    <source>
        <dbReference type="EMBL" id="EKX45669.1"/>
    </source>
</evidence>
<keyword evidence="9" id="KW-1133">Transmembrane helix</keyword>
<protein>
    <recommendedName>
        <fullName evidence="4">peptidylprolyl isomerase</fullName>
        <ecNumber evidence="4">5.2.1.8</ecNumber>
    </recommendedName>
</protein>
<keyword evidence="8" id="KW-0413">Isomerase</keyword>
<dbReference type="HOGENOM" id="CLU_1096000_0_0_1"/>
<dbReference type="AlphaFoldDB" id="L1JC28"/>
<evidence type="ECO:0000256" key="5">
    <source>
        <dbReference type="ARBA" id="ARBA00022490"/>
    </source>
</evidence>
<dbReference type="InterPro" id="IPR046357">
    <property type="entry name" value="PPIase_dom_sf"/>
</dbReference>
<evidence type="ECO:0000256" key="1">
    <source>
        <dbReference type="ARBA" id="ARBA00000971"/>
    </source>
</evidence>
<keyword evidence="12" id="KW-1185">Reference proteome</keyword>
<dbReference type="PANTHER" id="PTHR47861:SF3">
    <property type="entry name" value="FKBP-TYPE PEPTIDYL-PROLYL CIS-TRANS ISOMERASE SLYD"/>
    <property type="match status" value="1"/>
</dbReference>
<evidence type="ECO:0000256" key="2">
    <source>
        <dbReference type="ARBA" id="ARBA00004496"/>
    </source>
</evidence>
<evidence type="ECO:0000256" key="9">
    <source>
        <dbReference type="SAM" id="Phobius"/>
    </source>
</evidence>
<evidence type="ECO:0000256" key="6">
    <source>
        <dbReference type="ARBA" id="ARBA00023110"/>
    </source>
</evidence>
<dbReference type="KEGG" id="gtt:GUITHDRAFT_163226"/>
<evidence type="ECO:0000313" key="11">
    <source>
        <dbReference type="EnsemblProtists" id="EKX45669"/>
    </source>
</evidence>
<dbReference type="GO" id="GO:0003755">
    <property type="term" value="F:peptidyl-prolyl cis-trans isomerase activity"/>
    <property type="evidence" value="ECO:0007669"/>
    <property type="project" value="UniProtKB-KW"/>
</dbReference>
<evidence type="ECO:0000256" key="7">
    <source>
        <dbReference type="ARBA" id="ARBA00023186"/>
    </source>
</evidence>
<dbReference type="PANTHER" id="PTHR47861">
    <property type="entry name" value="FKBP-TYPE PEPTIDYL-PROLYL CIS-TRANS ISOMERASE SLYD"/>
    <property type="match status" value="1"/>
</dbReference>
<reference evidence="12" key="2">
    <citation type="submission" date="2012-11" db="EMBL/GenBank/DDBJ databases">
        <authorList>
            <person name="Kuo A."/>
            <person name="Curtis B.A."/>
            <person name="Tanifuji G."/>
            <person name="Burki F."/>
            <person name="Gruber A."/>
            <person name="Irimia M."/>
            <person name="Maruyama S."/>
            <person name="Arias M.C."/>
            <person name="Ball S.G."/>
            <person name="Gile G.H."/>
            <person name="Hirakawa Y."/>
            <person name="Hopkins J.F."/>
            <person name="Rensing S.A."/>
            <person name="Schmutz J."/>
            <person name="Symeonidi A."/>
            <person name="Elias M."/>
            <person name="Eveleigh R.J."/>
            <person name="Herman E.K."/>
            <person name="Klute M.J."/>
            <person name="Nakayama T."/>
            <person name="Obornik M."/>
            <person name="Reyes-Prieto A."/>
            <person name="Armbrust E.V."/>
            <person name="Aves S.J."/>
            <person name="Beiko R.G."/>
            <person name="Coutinho P."/>
            <person name="Dacks J.B."/>
            <person name="Durnford D.G."/>
            <person name="Fast N.M."/>
            <person name="Green B.R."/>
            <person name="Grisdale C."/>
            <person name="Hempe F."/>
            <person name="Henrissat B."/>
            <person name="Hoppner M.P."/>
            <person name="Ishida K.-I."/>
            <person name="Kim E."/>
            <person name="Koreny L."/>
            <person name="Kroth P.G."/>
            <person name="Liu Y."/>
            <person name="Malik S.-B."/>
            <person name="Maier U.G."/>
            <person name="McRose D."/>
            <person name="Mock T."/>
            <person name="Neilson J.A."/>
            <person name="Onodera N.T."/>
            <person name="Poole A.M."/>
            <person name="Pritham E.J."/>
            <person name="Richards T.A."/>
            <person name="Rocap G."/>
            <person name="Roy S.W."/>
            <person name="Sarai C."/>
            <person name="Schaack S."/>
            <person name="Shirato S."/>
            <person name="Slamovits C.H."/>
            <person name="Spencer D.F."/>
            <person name="Suzuki S."/>
            <person name="Worden A.Z."/>
            <person name="Zauner S."/>
            <person name="Barry K."/>
            <person name="Bell C."/>
            <person name="Bharti A.K."/>
            <person name="Crow J.A."/>
            <person name="Grimwood J."/>
            <person name="Kramer R."/>
            <person name="Lindquist E."/>
            <person name="Lucas S."/>
            <person name="Salamov A."/>
            <person name="McFadden G.I."/>
            <person name="Lane C.E."/>
            <person name="Keeling P.J."/>
            <person name="Gray M.W."/>
            <person name="Grigoriev I.V."/>
            <person name="Archibald J.M."/>
        </authorList>
    </citation>
    <scope>NUCLEOTIDE SEQUENCE</scope>
    <source>
        <strain evidence="12">CCMP2712</strain>
    </source>
</reference>
<proteinExistence type="inferred from homology"/>
<organism evidence="10">
    <name type="scientific">Guillardia theta (strain CCMP2712)</name>
    <name type="common">Cryptophyte</name>
    <dbReference type="NCBI Taxonomy" id="905079"/>
    <lineage>
        <taxon>Eukaryota</taxon>
        <taxon>Cryptophyceae</taxon>
        <taxon>Pyrenomonadales</taxon>
        <taxon>Geminigeraceae</taxon>
        <taxon>Guillardia</taxon>
    </lineage>
</organism>
<dbReference type="PaxDb" id="55529-EKX45669"/>
<comment type="subcellular location">
    <subcellularLocation>
        <location evidence="2">Cytoplasm</location>
    </subcellularLocation>
</comment>
<dbReference type="SUPFAM" id="SSF54534">
    <property type="entry name" value="FKBP-like"/>
    <property type="match status" value="1"/>
</dbReference>
<dbReference type="GO" id="GO:0005737">
    <property type="term" value="C:cytoplasm"/>
    <property type="evidence" value="ECO:0007669"/>
    <property type="project" value="UniProtKB-SubCell"/>
</dbReference>
<dbReference type="EnsemblProtists" id="EKX45669">
    <property type="protein sequence ID" value="EKX45669"/>
    <property type="gene ID" value="GUITHDRAFT_163226"/>
</dbReference>
<evidence type="ECO:0000313" key="12">
    <source>
        <dbReference type="Proteomes" id="UP000011087"/>
    </source>
</evidence>
<dbReference type="RefSeq" id="XP_005832649.1">
    <property type="nucleotide sequence ID" value="XM_005832592.1"/>
</dbReference>
<dbReference type="Gene3D" id="3.10.50.40">
    <property type="match status" value="1"/>
</dbReference>
<comment type="similarity">
    <text evidence="3">Belongs to the FKBP-type PPIase family.</text>
</comment>
<feature type="transmembrane region" description="Helical" evidence="9">
    <location>
        <begin position="15"/>
        <end position="38"/>
    </location>
</feature>
<reference evidence="11" key="3">
    <citation type="submission" date="2015-06" db="UniProtKB">
        <authorList>
            <consortium name="EnsemblProtists"/>
        </authorList>
    </citation>
    <scope>IDENTIFICATION</scope>
</reference>
<accession>L1JC28</accession>
<dbReference type="EMBL" id="JH992998">
    <property type="protein sequence ID" value="EKX45669.1"/>
    <property type="molecule type" value="Genomic_DNA"/>
</dbReference>
<dbReference type="OrthoDB" id="10587369at2759"/>
<keyword evidence="9" id="KW-0472">Membrane</keyword>
<name>L1JC28_GUITC</name>